<evidence type="ECO:0000313" key="6">
    <source>
        <dbReference type="Proteomes" id="UP001150538"/>
    </source>
</evidence>
<evidence type="ECO:0000256" key="3">
    <source>
        <dbReference type="SAM" id="MobiDB-lite"/>
    </source>
</evidence>
<comment type="similarity">
    <text evidence="1">Belongs to the proteasome subunit S3 family.</text>
</comment>
<dbReference type="SMART" id="SM00753">
    <property type="entry name" value="PAM"/>
    <property type="match status" value="1"/>
</dbReference>
<dbReference type="InterPro" id="IPR050756">
    <property type="entry name" value="CSN3"/>
</dbReference>
<dbReference type="SUPFAM" id="SSF46785">
    <property type="entry name" value="Winged helix' DNA-binding domain"/>
    <property type="match status" value="1"/>
</dbReference>
<dbReference type="EMBL" id="JANBPU010000003">
    <property type="protein sequence ID" value="KAJ1921740.1"/>
    <property type="molecule type" value="Genomic_DNA"/>
</dbReference>
<evidence type="ECO:0000256" key="1">
    <source>
        <dbReference type="ARBA" id="ARBA00007912"/>
    </source>
</evidence>
<dbReference type="OrthoDB" id="1713558at2759"/>
<feature type="domain" description="PCI" evidence="4">
    <location>
        <begin position="226"/>
        <end position="406"/>
    </location>
</feature>
<dbReference type="InterPro" id="IPR057985">
    <property type="entry name" value="TPR_PSMD3_N"/>
</dbReference>
<dbReference type="InterPro" id="IPR013586">
    <property type="entry name" value="PSMD3_C"/>
</dbReference>
<name>A0A9W8AAS6_9FUNG</name>
<evidence type="ECO:0000256" key="2">
    <source>
        <dbReference type="ARBA" id="ARBA00022942"/>
    </source>
</evidence>
<dbReference type="GO" id="GO:0008541">
    <property type="term" value="C:proteasome regulatory particle, lid subcomplex"/>
    <property type="evidence" value="ECO:0007669"/>
    <property type="project" value="TreeGrafter"/>
</dbReference>
<keyword evidence="2 5" id="KW-0647">Proteasome</keyword>
<dbReference type="Pfam" id="PF08375">
    <property type="entry name" value="Rpn3_C"/>
    <property type="match status" value="1"/>
</dbReference>
<dbReference type="GO" id="GO:0006511">
    <property type="term" value="P:ubiquitin-dependent protein catabolic process"/>
    <property type="evidence" value="ECO:0007669"/>
    <property type="project" value="TreeGrafter"/>
</dbReference>
<feature type="compositionally biased region" description="Polar residues" evidence="3">
    <location>
        <begin position="8"/>
        <end position="19"/>
    </location>
</feature>
<gene>
    <name evidence="5" type="primary">RPN3</name>
    <name evidence="5" type="ORF">H4219_000473</name>
</gene>
<comment type="caution">
    <text evidence="5">The sequence shown here is derived from an EMBL/GenBank/DDBJ whole genome shotgun (WGS) entry which is preliminary data.</text>
</comment>
<dbReference type="AlphaFoldDB" id="A0A9W8AAS6"/>
<proteinExistence type="inferred from homology"/>
<organism evidence="5 6">
    <name type="scientific">Mycoemilia scoparia</name>
    <dbReference type="NCBI Taxonomy" id="417184"/>
    <lineage>
        <taxon>Eukaryota</taxon>
        <taxon>Fungi</taxon>
        <taxon>Fungi incertae sedis</taxon>
        <taxon>Zoopagomycota</taxon>
        <taxon>Kickxellomycotina</taxon>
        <taxon>Kickxellomycetes</taxon>
        <taxon>Kickxellales</taxon>
        <taxon>Kickxellaceae</taxon>
        <taxon>Mycoemilia</taxon>
    </lineage>
</organism>
<evidence type="ECO:0000313" key="5">
    <source>
        <dbReference type="EMBL" id="KAJ1921740.1"/>
    </source>
</evidence>
<protein>
    <submittedName>
        <fullName evidence="5">26S proteasome non-ATPase regulatory subunit</fullName>
    </submittedName>
</protein>
<dbReference type="InterPro" id="IPR036390">
    <property type="entry name" value="WH_DNA-bd_sf"/>
</dbReference>
<sequence>MAKDETSATKTDATNTGNAAESKPEPKLLSPQEELERGLNFISMASRTKEISYVQRTMRALPYLRRNITLKALSNSLSSIRPKDSQYSQLKTLLEKHLESNSIQDEMEVEESDPLKSPEPIKNGLAFSEDVIITLKGITGPVTDLMLARIYYYCSLFYELNGKLADIRPTLLSLLTFSTIKHDYETQANVLNLLLRNYLHHKLYDQAQKLSNRSTFPEQASNAQLARYMYYVGFIKVLRLDYTEAHKYVEDSIRKVPADDHTAGFQQAAMKLLVVIELLLGQIPKRSIFRQKYLRSALEPYFNLTQTVRVGELSQFQKVVEKYKANFEQDNLYNLILRLHHNVIRAGIRSISQAYSAISFKDISIKLDLNSEEDAQYIVAKAIRDGVIDATINYEGNYIQTNENLDIYSTSQPQEMFDQRIQFCLKLYSDSVKAMRYPENENSEALASAAEAREHEAKLAKDIIEDEAVDDMDDLDSP</sequence>
<reference evidence="5" key="1">
    <citation type="submission" date="2022-07" db="EMBL/GenBank/DDBJ databases">
        <title>Phylogenomic reconstructions and comparative analyses of Kickxellomycotina fungi.</title>
        <authorList>
            <person name="Reynolds N.K."/>
            <person name="Stajich J.E."/>
            <person name="Barry K."/>
            <person name="Grigoriev I.V."/>
            <person name="Crous P."/>
            <person name="Smith M.E."/>
        </authorList>
    </citation>
    <scope>NUCLEOTIDE SEQUENCE</scope>
    <source>
        <strain evidence="5">NBRC 100468</strain>
    </source>
</reference>
<feature type="region of interest" description="Disordered" evidence="3">
    <location>
        <begin position="1"/>
        <end position="32"/>
    </location>
</feature>
<dbReference type="PANTHER" id="PTHR10758">
    <property type="entry name" value="26S PROTEASOME NON-ATPASE REGULATORY SUBUNIT 3/COP9 SIGNALOSOME COMPLEX SUBUNIT 3"/>
    <property type="match status" value="1"/>
</dbReference>
<dbReference type="InterPro" id="IPR000717">
    <property type="entry name" value="PCI_dom"/>
</dbReference>
<dbReference type="Proteomes" id="UP001150538">
    <property type="component" value="Unassembled WGS sequence"/>
</dbReference>
<dbReference type="SMART" id="SM00088">
    <property type="entry name" value="PINT"/>
    <property type="match status" value="1"/>
</dbReference>
<keyword evidence="6" id="KW-1185">Reference proteome</keyword>
<dbReference type="GO" id="GO:0030234">
    <property type="term" value="F:enzyme regulator activity"/>
    <property type="evidence" value="ECO:0007669"/>
    <property type="project" value="InterPro"/>
</dbReference>
<dbReference type="PROSITE" id="PS50250">
    <property type="entry name" value="PCI"/>
    <property type="match status" value="1"/>
</dbReference>
<dbReference type="Pfam" id="PF25573">
    <property type="entry name" value="TPR_PSMD3_N"/>
    <property type="match status" value="1"/>
</dbReference>
<dbReference type="Pfam" id="PF01399">
    <property type="entry name" value="PCI"/>
    <property type="match status" value="1"/>
</dbReference>
<dbReference type="PANTHER" id="PTHR10758:SF2">
    <property type="entry name" value="26S PROTEASOME NON-ATPASE REGULATORY SUBUNIT 3"/>
    <property type="match status" value="1"/>
</dbReference>
<evidence type="ECO:0000259" key="4">
    <source>
        <dbReference type="PROSITE" id="PS50250"/>
    </source>
</evidence>
<dbReference type="GO" id="GO:0042176">
    <property type="term" value="P:regulation of protein catabolic process"/>
    <property type="evidence" value="ECO:0007669"/>
    <property type="project" value="InterPro"/>
</dbReference>
<accession>A0A9W8AAS6</accession>